<dbReference type="Pfam" id="PF25839">
    <property type="entry name" value="Apionate_lact_C"/>
    <property type="match status" value="1"/>
</dbReference>
<name>A0ABT3YLY5_9HYPH</name>
<evidence type="ECO:0000259" key="3">
    <source>
        <dbReference type="Pfam" id="PF25838"/>
    </source>
</evidence>
<reference evidence="5" key="1">
    <citation type="submission" date="2022-10" db="EMBL/GenBank/DDBJ databases">
        <title>Hoeflea sp. J2-29, isolated from marine algae.</title>
        <authorList>
            <person name="Kristyanto S."/>
            <person name="Kim J.M."/>
            <person name="Jeon C.O."/>
        </authorList>
    </citation>
    <scope>NUCLEOTIDE SEQUENCE</scope>
    <source>
        <strain evidence="5">J2-29</strain>
    </source>
</reference>
<dbReference type="Pfam" id="PF25838">
    <property type="entry name" value="Apionate_lact_M"/>
    <property type="match status" value="1"/>
</dbReference>
<feature type="domain" description="D-apionate lactonase C-terminal" evidence="4">
    <location>
        <begin position="560"/>
        <end position="620"/>
    </location>
</feature>
<dbReference type="EMBL" id="JAOVZQ010000001">
    <property type="protein sequence ID" value="MCY0096735.1"/>
    <property type="molecule type" value="Genomic_DNA"/>
</dbReference>
<gene>
    <name evidence="5" type="ORF">OEG82_22370</name>
</gene>
<evidence type="ECO:0000259" key="2">
    <source>
        <dbReference type="Pfam" id="PF25837"/>
    </source>
</evidence>
<sequence>MHSTNRQIFETGTTQPRPARQSVTAGHITAVIDAGALRQISFGPVELVRQIDFPVRDENWATLQPDVTSETLEDTPGGFRFERHFEVADGALSCRVIFEAHEDGTVTATGEATARRSFITNRTGFTVLHPLSGVTANPVTVTTPAGEQQRRTMPDAISPGQPIFDIAGLGFDIHGVSLKIEFEDDVFEMEDQRNWSDASFKTYSRPLALPFPYEIEAGATVRQTIRLRISGDAAAAATDSGTPAIRLGPPMDEPVPELLLVAQADWLPSADETRLLAQGRFKSLVLRTGPETADADIAAAARALDATGGWLDLEIILDGDRPAGPQLDRVVSACLKAGIAPRHVTALPSAYLMSHQPTAPWPDGLTPSEACEAAQHAFPDARTGCGMLTNFTEFNRCPPDPGLAEFITHGNAATVHAADDWSVVQTLETLPDIFRSARAIGGEHGYRLGLTAIGMRSNPYGKAVSPNPEQLRLTMATWDPRARALFGAAWAVAALARTEGFEVGAMALAAPVGPFGVLSRAGPVARPWYDDHPQASVYPIFHALSFIAEGGLRYRVFGVPEGVHVIAFATRTATRLLIANPSDTPRQVRLAETGRGATLDAESFEAAACDPAWFDNSSAPLPSRSLILQPSAILFLETDAIETPAK</sequence>
<evidence type="ECO:0000313" key="5">
    <source>
        <dbReference type="EMBL" id="MCY0096735.1"/>
    </source>
</evidence>
<feature type="domain" description="D-apionate lactonase TIM barrel" evidence="3">
    <location>
        <begin position="259"/>
        <end position="549"/>
    </location>
</feature>
<feature type="domain" description="D-apionate lactonase N-terminal" evidence="2">
    <location>
        <begin position="10"/>
        <end position="231"/>
    </location>
</feature>
<feature type="region of interest" description="Disordered" evidence="1">
    <location>
        <begin position="1"/>
        <end position="22"/>
    </location>
</feature>
<proteinExistence type="predicted"/>
<dbReference type="RefSeq" id="WP_267614556.1">
    <property type="nucleotide sequence ID" value="NZ_JAOVZQ010000001.1"/>
</dbReference>
<dbReference type="Pfam" id="PF25837">
    <property type="entry name" value="Apionate_lact_N"/>
    <property type="match status" value="1"/>
</dbReference>
<evidence type="ECO:0000256" key="1">
    <source>
        <dbReference type="SAM" id="MobiDB-lite"/>
    </source>
</evidence>
<organism evidence="5 6">
    <name type="scientific">Hoeflea ulvae</name>
    <dbReference type="NCBI Taxonomy" id="2983764"/>
    <lineage>
        <taxon>Bacteria</taxon>
        <taxon>Pseudomonadati</taxon>
        <taxon>Pseudomonadota</taxon>
        <taxon>Alphaproteobacteria</taxon>
        <taxon>Hyphomicrobiales</taxon>
        <taxon>Rhizobiaceae</taxon>
        <taxon>Hoeflea</taxon>
    </lineage>
</organism>
<evidence type="ECO:0000259" key="4">
    <source>
        <dbReference type="Pfam" id="PF25839"/>
    </source>
</evidence>
<dbReference type="InterPro" id="IPR058789">
    <property type="entry name" value="ApnL_C"/>
</dbReference>
<accession>A0ABT3YLY5</accession>
<comment type="caution">
    <text evidence="5">The sequence shown here is derived from an EMBL/GenBank/DDBJ whole genome shotgun (WGS) entry which is preliminary data.</text>
</comment>
<dbReference type="InterPro" id="IPR058787">
    <property type="entry name" value="ApnL_M"/>
</dbReference>
<dbReference type="Proteomes" id="UP001081283">
    <property type="component" value="Unassembled WGS sequence"/>
</dbReference>
<evidence type="ECO:0000313" key="6">
    <source>
        <dbReference type="Proteomes" id="UP001081283"/>
    </source>
</evidence>
<protein>
    <submittedName>
        <fullName evidence="5">Uncharacterized protein</fullName>
    </submittedName>
</protein>
<dbReference type="InterPro" id="IPR058788">
    <property type="entry name" value="ApnL_N"/>
</dbReference>
<keyword evidence="6" id="KW-1185">Reference proteome</keyword>